<keyword evidence="2" id="KW-0813">Transport</keyword>
<keyword evidence="5" id="KW-0598">Phosphotransferase system</keyword>
<dbReference type="STRING" id="1423739.FC85_GL000881"/>
<evidence type="ECO:0000256" key="8">
    <source>
        <dbReference type="ARBA" id="ARBA00023136"/>
    </source>
</evidence>
<feature type="transmembrane region" description="Helical" evidence="9">
    <location>
        <begin position="234"/>
        <end position="259"/>
    </location>
</feature>
<keyword evidence="4" id="KW-0762">Sugar transport</keyword>
<protein>
    <submittedName>
        <fullName evidence="10">PTS system, mannose fructose sorbose family, IID component</fullName>
    </submittedName>
</protein>
<name>A0A0R1SAD1_9LACO</name>
<organism evidence="10 11">
    <name type="scientific">Lentilactobacillus diolivorans DSM 14421</name>
    <dbReference type="NCBI Taxonomy" id="1423739"/>
    <lineage>
        <taxon>Bacteria</taxon>
        <taxon>Bacillati</taxon>
        <taxon>Bacillota</taxon>
        <taxon>Bacilli</taxon>
        <taxon>Lactobacillales</taxon>
        <taxon>Lactobacillaceae</taxon>
        <taxon>Lentilactobacillus</taxon>
    </lineage>
</organism>
<keyword evidence="3" id="KW-1003">Cell membrane</keyword>
<dbReference type="InterPro" id="IPR004704">
    <property type="entry name" value="PTS_IID_man"/>
</dbReference>
<evidence type="ECO:0000256" key="2">
    <source>
        <dbReference type="ARBA" id="ARBA00022448"/>
    </source>
</evidence>
<comment type="caution">
    <text evidence="10">The sequence shown here is derived from an EMBL/GenBank/DDBJ whole genome shotgun (WGS) entry which is preliminary data.</text>
</comment>
<feature type="transmembrane region" description="Helical" evidence="9">
    <location>
        <begin position="73"/>
        <end position="93"/>
    </location>
</feature>
<evidence type="ECO:0000256" key="3">
    <source>
        <dbReference type="ARBA" id="ARBA00022475"/>
    </source>
</evidence>
<evidence type="ECO:0000256" key="1">
    <source>
        <dbReference type="ARBA" id="ARBA00004651"/>
    </source>
</evidence>
<feature type="transmembrane region" description="Helical" evidence="9">
    <location>
        <begin position="196"/>
        <end position="214"/>
    </location>
</feature>
<keyword evidence="8 9" id="KW-0472">Membrane</keyword>
<dbReference type="InterPro" id="IPR050303">
    <property type="entry name" value="GatZ_KbaZ_carbometab"/>
</dbReference>
<comment type="subcellular location">
    <subcellularLocation>
        <location evidence="1">Cell membrane</location>
        <topology evidence="1">Multi-pass membrane protein</topology>
    </subcellularLocation>
</comment>
<dbReference type="PANTHER" id="PTHR32502:SF5">
    <property type="entry name" value="N-ACETYLGALACTOSAMINE PERMEASE IID COMPONENT-RELATED"/>
    <property type="match status" value="1"/>
</dbReference>
<dbReference type="Pfam" id="PF03613">
    <property type="entry name" value="EIID-AGA"/>
    <property type="match status" value="1"/>
</dbReference>
<evidence type="ECO:0000313" key="10">
    <source>
        <dbReference type="EMBL" id="KRL64372.1"/>
    </source>
</evidence>
<feature type="transmembrane region" description="Helical" evidence="9">
    <location>
        <begin position="134"/>
        <end position="159"/>
    </location>
</feature>
<keyword evidence="6 9" id="KW-0812">Transmembrane</keyword>
<sequence>MVKQIHDQSSRKPRKVELRPSDFISIFWRSSFEQASWNYERMQNLGFAYIMSPAIKRLYPNKSDRISAMKRHLLFFNTSPIMQSLVTGVVLSMEEQRANGGDVDDTEINAVKTAMMGPLGGIGDPLWSGTVRPVLSAFAASLVIGGFGIYGPILFFVAWNCARLLFRYEAQKIGYQNGTDIINFFNTGILKTVTKATSIFGMFMMGVIVARWVKVNFSITDQLAEQVTKLSGHFFGKLIGSGMTAIAAIGLTLICIWLIRRQISPIWIIIGLFMIGIIGYASGILSIQAFLV</sequence>
<keyword evidence="7 9" id="KW-1133">Transmembrane helix</keyword>
<dbReference type="GO" id="GO:0005886">
    <property type="term" value="C:plasma membrane"/>
    <property type="evidence" value="ECO:0007669"/>
    <property type="project" value="UniProtKB-SubCell"/>
</dbReference>
<dbReference type="PANTHER" id="PTHR32502">
    <property type="entry name" value="N-ACETYLGALACTOSAMINE PERMEASE II COMPONENT-RELATED"/>
    <property type="match status" value="1"/>
</dbReference>
<proteinExistence type="predicted"/>
<dbReference type="GO" id="GO:0009401">
    <property type="term" value="P:phosphoenolpyruvate-dependent sugar phosphotransferase system"/>
    <property type="evidence" value="ECO:0007669"/>
    <property type="project" value="UniProtKB-KW"/>
</dbReference>
<dbReference type="EMBL" id="AZEY01000090">
    <property type="protein sequence ID" value="KRL64372.1"/>
    <property type="molecule type" value="Genomic_DNA"/>
</dbReference>
<evidence type="ECO:0000256" key="9">
    <source>
        <dbReference type="SAM" id="Phobius"/>
    </source>
</evidence>
<dbReference type="AlphaFoldDB" id="A0A0R1SAD1"/>
<feature type="transmembrane region" description="Helical" evidence="9">
    <location>
        <begin position="266"/>
        <end position="291"/>
    </location>
</feature>
<dbReference type="RefSeq" id="WP_057865335.1">
    <property type="nucleotide sequence ID" value="NZ_AZEY01000090.1"/>
</dbReference>
<dbReference type="PROSITE" id="PS51108">
    <property type="entry name" value="PTS_EIID"/>
    <property type="match status" value="1"/>
</dbReference>
<gene>
    <name evidence="10" type="ORF">FC85_GL000881</name>
</gene>
<evidence type="ECO:0000256" key="4">
    <source>
        <dbReference type="ARBA" id="ARBA00022597"/>
    </source>
</evidence>
<evidence type="ECO:0000313" key="11">
    <source>
        <dbReference type="Proteomes" id="UP000052013"/>
    </source>
</evidence>
<evidence type="ECO:0000256" key="6">
    <source>
        <dbReference type="ARBA" id="ARBA00022692"/>
    </source>
</evidence>
<dbReference type="PATRIC" id="fig|1423739.3.peg.929"/>
<accession>A0A0R1SAD1</accession>
<evidence type="ECO:0000256" key="7">
    <source>
        <dbReference type="ARBA" id="ARBA00022989"/>
    </source>
</evidence>
<evidence type="ECO:0000256" key="5">
    <source>
        <dbReference type="ARBA" id="ARBA00022683"/>
    </source>
</evidence>
<reference evidence="10 11" key="1">
    <citation type="journal article" date="2015" name="Genome Announc.">
        <title>Expanding the biotechnology potential of lactobacilli through comparative genomics of 213 strains and associated genera.</title>
        <authorList>
            <person name="Sun Z."/>
            <person name="Harris H.M."/>
            <person name="McCann A."/>
            <person name="Guo C."/>
            <person name="Argimon S."/>
            <person name="Zhang W."/>
            <person name="Yang X."/>
            <person name="Jeffery I.B."/>
            <person name="Cooney J.C."/>
            <person name="Kagawa T.F."/>
            <person name="Liu W."/>
            <person name="Song Y."/>
            <person name="Salvetti E."/>
            <person name="Wrobel A."/>
            <person name="Rasinkangas P."/>
            <person name="Parkhill J."/>
            <person name="Rea M.C."/>
            <person name="O'Sullivan O."/>
            <person name="Ritari J."/>
            <person name="Douillard F.P."/>
            <person name="Paul Ross R."/>
            <person name="Yang R."/>
            <person name="Briner A.E."/>
            <person name="Felis G.E."/>
            <person name="de Vos W.M."/>
            <person name="Barrangou R."/>
            <person name="Klaenhammer T.R."/>
            <person name="Caufield P.W."/>
            <person name="Cui Y."/>
            <person name="Zhang H."/>
            <person name="O'Toole P.W."/>
        </authorList>
    </citation>
    <scope>NUCLEOTIDE SEQUENCE [LARGE SCALE GENOMIC DNA]</scope>
    <source>
        <strain evidence="10 11">DSM 14421</strain>
    </source>
</reference>
<dbReference type="Proteomes" id="UP000052013">
    <property type="component" value="Unassembled WGS sequence"/>
</dbReference>